<organism evidence="4 5">
    <name type="scientific">Prosthecobacter fluviatilis</name>
    <dbReference type="NCBI Taxonomy" id="445931"/>
    <lineage>
        <taxon>Bacteria</taxon>
        <taxon>Pseudomonadati</taxon>
        <taxon>Verrucomicrobiota</taxon>
        <taxon>Verrucomicrobiia</taxon>
        <taxon>Verrucomicrobiales</taxon>
        <taxon>Verrucomicrobiaceae</taxon>
        <taxon>Prosthecobacter</taxon>
    </lineage>
</organism>
<feature type="transmembrane region" description="Helical" evidence="3">
    <location>
        <begin position="55"/>
        <end position="72"/>
    </location>
</feature>
<feature type="transmembrane region" description="Helical" evidence="3">
    <location>
        <begin position="27"/>
        <end position="49"/>
    </location>
</feature>
<evidence type="ECO:0000256" key="2">
    <source>
        <dbReference type="SAM" id="MobiDB-lite"/>
    </source>
</evidence>
<feature type="region of interest" description="Disordered" evidence="2">
    <location>
        <begin position="987"/>
        <end position="1251"/>
    </location>
</feature>
<reference evidence="5" key="1">
    <citation type="journal article" date="2019" name="Int. J. Syst. Evol. Microbiol.">
        <title>The Global Catalogue of Microorganisms (GCM) 10K type strain sequencing project: providing services to taxonomists for standard genome sequencing and annotation.</title>
        <authorList>
            <consortium name="The Broad Institute Genomics Platform"/>
            <consortium name="The Broad Institute Genome Sequencing Center for Infectious Disease"/>
            <person name="Wu L."/>
            <person name="Ma J."/>
        </authorList>
    </citation>
    <scope>NUCLEOTIDE SEQUENCE [LARGE SCALE GENOMIC DNA]</scope>
    <source>
        <strain evidence="5">CGMCC 4.1469</strain>
    </source>
</reference>
<feature type="transmembrane region" description="Helical" evidence="3">
    <location>
        <begin position="145"/>
        <end position="163"/>
    </location>
</feature>
<evidence type="ECO:0000256" key="3">
    <source>
        <dbReference type="SAM" id="Phobius"/>
    </source>
</evidence>
<gene>
    <name evidence="4" type="ORF">ACFQDI_08290</name>
</gene>
<protein>
    <submittedName>
        <fullName evidence="4">Uncharacterized protein</fullName>
    </submittedName>
</protein>
<feature type="compositionally biased region" description="Polar residues" evidence="2">
    <location>
        <begin position="869"/>
        <end position="886"/>
    </location>
</feature>
<feature type="compositionally biased region" description="Basic and acidic residues" evidence="2">
    <location>
        <begin position="812"/>
        <end position="868"/>
    </location>
</feature>
<evidence type="ECO:0000313" key="5">
    <source>
        <dbReference type="Proteomes" id="UP001596052"/>
    </source>
</evidence>
<feature type="region of interest" description="Disordered" evidence="2">
    <location>
        <begin position="928"/>
        <end position="949"/>
    </location>
</feature>
<sequence>MIARTILEARIAEVREILRRARLMRHLAVVLVAGIVVRGALLLATLNGFEISKRVDRWSMLGLVVLGLVAWIKGRRNVWSDREIARLIEKRHASLDALLLTAIEHEPGADEPAGFLHERLIDRALAHAATQPWQVTVAQKPYMRALVGACLAVVVFLVTEIALRVQEHRSQMVAVQKKTEEPTKPTEFKAMLTPGDTELERGMQLIVEARFNGPVPADATLVVSEADGQERERLPMRLTVDEQVYGGMIHKVARDMKYHVEFSGQKSEVHTISVFDYPALVSSDVTVTPPEYTKLPVKETKNTKKVTALEGAKIVWRIKVNKPLIGSGEAGGAGRKDVSPFAPHLTAAELFGEDKTVIPLTASAGDATVLEGVMMAEKTLKYRLHLVDEAERGNKNPPWFSVTVQSNQLAKIEVVFPKRDLQVSSLQELPVEAKVSDDLGVVKSGAVFSINGSSKEIVFKHAVTEPLKKQDVRAELVLEKEHAEPRQLVSYYLWAEDTGPKGEVRRNMSDMFFADVRHFEDIFREMEAPPSEPGQLKAQSDELVDLVKQLVNATWKIIRDTNAGRVIEAAVPDINVVHQSTGIALEKVKEGMEKAEDSQVKQYLTEAWKSLKDAEGPLQQAAEEKKRSPLNQALTFEQTALEWLHRAQSREHQVVRQDKPQKGAGQQANKNQIMDLELKQKEQRYEEEKQATEEQTAEQQENLQVLNRLKELARRQEAIAEKIKELQNQMANAKTEEEKQELENQLKRLQTEQEQLLSDIDDLKERMEKPENAQNMAEAKEKLDQAREKAMEAAEQLKNEKLTDAANSTTRAQRELEKMGEDFRQKTSKKFAEEMKQIRQQARDAAENQKKISEALENQKEAGSDIERNMQNAAQSRQVAGQQEQVQKLLNSMKQLSEQAEQSEPLLHRNLYDAVRKAQTSALEENLQEAQNQLRYGTQAEAKDAERKAANAVEELKKGVEKAAESVLGNESEALRVAKNELDKLIKEAQEQEAAGSEGEKGDKGAKTANAADPQGQGEKTDPKAAEGQKGQGQEGQGQQTAEKGMKAGEGQKPREGQQGKDGQGKDGEGQPQMTIQQGKQPGMGQEGQEGPGAGKDAQTAESGQKPGQGGKPGEKGQEGQQPGAEGQGQGQQQASAQQPNGEQPGQGAGKEGMQPGQEGQGQGLGEQSGQTADRSGKPGEGQPQPGEGARSGRGQAQQAANSDMGIGTTGDRDSDNDRRRPQIAGGAVPEALFFEDGKEQPDTGVFTGNGYEQWSDRLRTVEELLENSELRNEAAKVQDRARALRIELKRSNEAPQVSHLNTRITQPLMELRDRVVEELSKKDAVKNLAPVDRDPVPAEFRDLVKRYYQELGAGK</sequence>
<accession>A0ABW0KQ50</accession>
<feature type="region of interest" description="Disordered" evidence="2">
    <location>
        <begin position="649"/>
        <end position="672"/>
    </location>
</feature>
<feature type="compositionally biased region" description="Basic and acidic residues" evidence="2">
    <location>
        <begin position="649"/>
        <end position="661"/>
    </location>
</feature>
<proteinExistence type="predicted"/>
<feature type="compositionally biased region" description="Basic and acidic residues" evidence="2">
    <location>
        <begin position="1211"/>
        <end position="1221"/>
    </location>
</feature>
<name>A0ABW0KQ50_9BACT</name>
<keyword evidence="3" id="KW-1133">Transmembrane helix</keyword>
<dbReference type="Proteomes" id="UP001596052">
    <property type="component" value="Unassembled WGS sequence"/>
</dbReference>
<dbReference type="RefSeq" id="WP_377165347.1">
    <property type="nucleotide sequence ID" value="NZ_JBHSMQ010000002.1"/>
</dbReference>
<keyword evidence="3" id="KW-0472">Membrane</keyword>
<keyword evidence="1" id="KW-0175">Coiled coil</keyword>
<dbReference type="EMBL" id="JBHSMQ010000002">
    <property type="protein sequence ID" value="MFC5454847.1"/>
    <property type="molecule type" value="Genomic_DNA"/>
</dbReference>
<feature type="compositionally biased region" description="Basic and acidic residues" evidence="2">
    <location>
        <begin position="1044"/>
        <end position="1069"/>
    </location>
</feature>
<comment type="caution">
    <text evidence="4">The sequence shown here is derived from an EMBL/GenBank/DDBJ whole genome shotgun (WGS) entry which is preliminary data.</text>
</comment>
<keyword evidence="3" id="KW-0812">Transmembrane</keyword>
<feature type="compositionally biased region" description="Basic and acidic residues" evidence="2">
    <location>
        <begin position="778"/>
        <end position="803"/>
    </location>
</feature>
<feature type="compositionally biased region" description="Gly residues" evidence="2">
    <location>
        <begin position="1085"/>
        <end position="1094"/>
    </location>
</feature>
<dbReference type="PANTHER" id="PTHR40903">
    <property type="entry name" value="GLYCINE-RICH CELL WALL STRUCTURAL PROTEIN 1-LIKE"/>
    <property type="match status" value="1"/>
</dbReference>
<evidence type="ECO:0000256" key="1">
    <source>
        <dbReference type="SAM" id="Coils"/>
    </source>
</evidence>
<feature type="coiled-coil region" evidence="1">
    <location>
        <begin position="1252"/>
        <end position="1295"/>
    </location>
</feature>
<keyword evidence="5" id="KW-1185">Reference proteome</keyword>
<feature type="compositionally biased region" description="Low complexity" evidence="2">
    <location>
        <begin position="1181"/>
        <end position="1201"/>
    </location>
</feature>
<evidence type="ECO:0000313" key="4">
    <source>
        <dbReference type="EMBL" id="MFC5454847.1"/>
    </source>
</evidence>
<feature type="compositionally biased region" description="Low complexity" evidence="2">
    <location>
        <begin position="1119"/>
        <end position="1144"/>
    </location>
</feature>
<dbReference type="PANTHER" id="PTHR40903:SF1">
    <property type="entry name" value="HYPHALLY REGULATED CELL WALL PROTEIN 3"/>
    <property type="match status" value="1"/>
</dbReference>
<feature type="region of interest" description="Disordered" evidence="2">
    <location>
        <begin position="767"/>
        <end position="886"/>
    </location>
</feature>